<protein>
    <submittedName>
        <fullName evidence="1">Uncharacterized protein</fullName>
    </submittedName>
</protein>
<organism evidence="1 2">
    <name type="scientific">Wenjunlia tyrosinilytica</name>
    <dbReference type="NCBI Taxonomy" id="1544741"/>
    <lineage>
        <taxon>Bacteria</taxon>
        <taxon>Bacillati</taxon>
        <taxon>Actinomycetota</taxon>
        <taxon>Actinomycetes</taxon>
        <taxon>Kitasatosporales</taxon>
        <taxon>Streptomycetaceae</taxon>
        <taxon>Wenjunlia</taxon>
    </lineage>
</organism>
<keyword evidence="2" id="KW-1185">Reference proteome</keyword>
<dbReference type="EMBL" id="BMMS01000083">
    <property type="protein sequence ID" value="GGP01049.1"/>
    <property type="molecule type" value="Genomic_DNA"/>
</dbReference>
<gene>
    <name evidence="1" type="ORF">GCM10012280_71110</name>
</gene>
<accession>A0A918E209</accession>
<dbReference type="AlphaFoldDB" id="A0A918E209"/>
<dbReference type="RefSeq" id="WP_189135958.1">
    <property type="nucleotide sequence ID" value="NZ_BMMS01000083.1"/>
</dbReference>
<dbReference type="Proteomes" id="UP000641932">
    <property type="component" value="Unassembled WGS sequence"/>
</dbReference>
<proteinExistence type="predicted"/>
<reference evidence="1" key="2">
    <citation type="submission" date="2020-09" db="EMBL/GenBank/DDBJ databases">
        <authorList>
            <person name="Sun Q."/>
            <person name="Zhou Y."/>
        </authorList>
    </citation>
    <scope>NUCLEOTIDE SEQUENCE</scope>
    <source>
        <strain evidence="1">CGMCC 4.7201</strain>
    </source>
</reference>
<reference evidence="1" key="1">
    <citation type="journal article" date="2014" name="Int. J. Syst. Evol. Microbiol.">
        <title>Complete genome sequence of Corynebacterium casei LMG S-19264T (=DSM 44701T), isolated from a smear-ripened cheese.</title>
        <authorList>
            <consortium name="US DOE Joint Genome Institute (JGI-PGF)"/>
            <person name="Walter F."/>
            <person name="Albersmeier A."/>
            <person name="Kalinowski J."/>
            <person name="Ruckert C."/>
        </authorList>
    </citation>
    <scope>NUCLEOTIDE SEQUENCE</scope>
    <source>
        <strain evidence="1">CGMCC 4.7201</strain>
    </source>
</reference>
<name>A0A918E209_9ACTN</name>
<sequence>MNSTRTICPRVLLFIGLGMRRHTLTLDSSDIEHIGLAAGRAACALPGLPPAH</sequence>
<comment type="caution">
    <text evidence="1">The sequence shown here is derived from an EMBL/GenBank/DDBJ whole genome shotgun (WGS) entry which is preliminary data.</text>
</comment>
<evidence type="ECO:0000313" key="1">
    <source>
        <dbReference type="EMBL" id="GGP01049.1"/>
    </source>
</evidence>
<evidence type="ECO:0000313" key="2">
    <source>
        <dbReference type="Proteomes" id="UP000641932"/>
    </source>
</evidence>